<gene>
    <name evidence="2" type="ORF">ENO26_07625</name>
</gene>
<dbReference type="PANTHER" id="PTHR37030:SF3">
    <property type="entry name" value="POLYMERASE NUCLEOTIDYL TRANSFERASE DOMAIN-CONTAINING PROTEIN"/>
    <property type="match status" value="1"/>
</dbReference>
<evidence type="ECO:0000259" key="1">
    <source>
        <dbReference type="Pfam" id="PF01909"/>
    </source>
</evidence>
<name>A0A7J2U3Q8_9CREN</name>
<evidence type="ECO:0000313" key="2">
    <source>
        <dbReference type="EMBL" id="HEM67414.1"/>
    </source>
</evidence>
<dbReference type="SUPFAM" id="SSF81301">
    <property type="entry name" value="Nucleotidyltransferase"/>
    <property type="match status" value="1"/>
</dbReference>
<protein>
    <submittedName>
        <fullName evidence="2">Nucleotidyltransferase domain-containing protein</fullName>
    </submittedName>
</protein>
<dbReference type="InterPro" id="IPR002934">
    <property type="entry name" value="Polymerase_NTP_transf_dom"/>
</dbReference>
<dbReference type="Pfam" id="PF01909">
    <property type="entry name" value="NTP_transf_2"/>
    <property type="match status" value="1"/>
</dbReference>
<dbReference type="AlphaFoldDB" id="A0A7J2U3Q8"/>
<comment type="caution">
    <text evidence="2">The sequence shown here is derived from an EMBL/GenBank/DDBJ whole genome shotgun (WGS) entry which is preliminary data.</text>
</comment>
<dbReference type="GO" id="GO:0016779">
    <property type="term" value="F:nucleotidyltransferase activity"/>
    <property type="evidence" value="ECO:0007669"/>
    <property type="project" value="InterPro"/>
</dbReference>
<keyword evidence="2" id="KW-0808">Transferase</keyword>
<accession>A0A7J2U3Q8</accession>
<dbReference type="EMBL" id="DSEU01000050">
    <property type="protein sequence ID" value="HEM67414.1"/>
    <property type="molecule type" value="Genomic_DNA"/>
</dbReference>
<proteinExistence type="predicted"/>
<dbReference type="InterPro" id="IPR043519">
    <property type="entry name" value="NT_sf"/>
</dbReference>
<dbReference type="PANTHER" id="PTHR37030">
    <property type="entry name" value="NUCLEOTIDYLTRANSFERASE"/>
    <property type="match status" value="1"/>
</dbReference>
<feature type="domain" description="Polymerase nucleotidyl transferase" evidence="1">
    <location>
        <begin position="14"/>
        <end position="52"/>
    </location>
</feature>
<reference evidence="2" key="1">
    <citation type="journal article" date="2020" name="mSystems">
        <title>Genome- and Community-Level Interaction Insights into Carbon Utilization and Element Cycling Functions of Hydrothermarchaeota in Hydrothermal Sediment.</title>
        <authorList>
            <person name="Zhou Z."/>
            <person name="Liu Y."/>
            <person name="Xu W."/>
            <person name="Pan J."/>
            <person name="Luo Z.H."/>
            <person name="Li M."/>
        </authorList>
    </citation>
    <scope>NUCLEOTIDE SEQUENCE [LARGE SCALE GENOMIC DNA]</scope>
    <source>
        <strain evidence="2">SpSt-125</strain>
    </source>
</reference>
<dbReference type="CDD" id="cd05403">
    <property type="entry name" value="NT_KNTase_like"/>
    <property type="match status" value="1"/>
</dbReference>
<organism evidence="2">
    <name type="scientific">Ignisphaera aggregans</name>
    <dbReference type="NCBI Taxonomy" id="334771"/>
    <lineage>
        <taxon>Archaea</taxon>
        <taxon>Thermoproteota</taxon>
        <taxon>Thermoprotei</taxon>
        <taxon>Desulfurococcales</taxon>
        <taxon>Desulfurococcaceae</taxon>
        <taxon>Ignisphaera</taxon>
    </lineage>
</organism>
<dbReference type="Gene3D" id="3.30.460.10">
    <property type="entry name" value="Beta Polymerase, domain 2"/>
    <property type="match status" value="1"/>
</dbReference>
<sequence length="52" mass="5911">MEARELLKWRKYLEILVEAVKEVLGEDAEVYIFGSAAENRLTVDSDIDVAIV</sequence>